<dbReference type="InterPro" id="IPR006101">
    <property type="entry name" value="Glyco_hydro_2"/>
</dbReference>
<feature type="domain" description="Glycoside hydrolase family 2 catalytic" evidence="15">
    <location>
        <begin position="377"/>
        <end position="671"/>
    </location>
</feature>
<dbReference type="InterPro" id="IPR036156">
    <property type="entry name" value="Beta-gal/glucu_dom_sf"/>
</dbReference>
<feature type="domain" description="Glycoside hydrolase family 2 immunoglobulin-like beta-sandwich" evidence="14">
    <location>
        <begin position="266"/>
        <end position="372"/>
    </location>
</feature>
<comment type="function">
    <text evidence="1 12">Plays an important role in the degradation of dermatan and keratan sulfates.</text>
</comment>
<dbReference type="GO" id="GO:0005615">
    <property type="term" value="C:extracellular space"/>
    <property type="evidence" value="ECO:0007669"/>
    <property type="project" value="TreeGrafter"/>
</dbReference>
<dbReference type="GO" id="GO:0005764">
    <property type="term" value="C:lysosome"/>
    <property type="evidence" value="ECO:0007669"/>
    <property type="project" value="UniProtKB-SubCell"/>
</dbReference>
<evidence type="ECO:0000256" key="11">
    <source>
        <dbReference type="ARBA" id="ARBA00023295"/>
    </source>
</evidence>
<feature type="transmembrane region" description="Helical" evidence="13">
    <location>
        <begin position="34"/>
        <end position="58"/>
    </location>
</feature>
<dbReference type="SUPFAM" id="SSF51445">
    <property type="entry name" value="(Trans)glycosidases"/>
    <property type="match status" value="1"/>
</dbReference>
<keyword evidence="10 12" id="KW-0458">Lysosome</keyword>
<dbReference type="InterPro" id="IPR008979">
    <property type="entry name" value="Galactose-bd-like_sf"/>
</dbReference>
<dbReference type="FunFam" id="3.20.20.80:FF:000029">
    <property type="entry name" value="Beta-glucuronidase"/>
    <property type="match status" value="1"/>
</dbReference>
<evidence type="ECO:0000256" key="12">
    <source>
        <dbReference type="RuleBase" id="RU361154"/>
    </source>
</evidence>
<evidence type="ECO:0000256" key="5">
    <source>
        <dbReference type="ARBA" id="ARBA00012761"/>
    </source>
</evidence>
<evidence type="ECO:0000256" key="4">
    <source>
        <dbReference type="ARBA" id="ARBA00011881"/>
    </source>
</evidence>
<dbReference type="Gene3D" id="3.20.20.80">
    <property type="entry name" value="Glycosidases"/>
    <property type="match status" value="1"/>
</dbReference>
<evidence type="ECO:0000256" key="1">
    <source>
        <dbReference type="ARBA" id="ARBA00003025"/>
    </source>
</evidence>
<dbReference type="PROSITE" id="PS00719">
    <property type="entry name" value="GLYCOSYL_HYDROL_F2_1"/>
    <property type="match status" value="1"/>
</dbReference>
<dbReference type="SUPFAM" id="SSF49785">
    <property type="entry name" value="Galactose-binding domain-like"/>
    <property type="match status" value="1"/>
</dbReference>
<protein>
    <recommendedName>
        <fullName evidence="6 12">Beta-glucuronidase</fullName>
        <ecNumber evidence="5 12">3.2.1.31</ecNumber>
    </recommendedName>
</protein>
<evidence type="ECO:0000259" key="14">
    <source>
        <dbReference type="Pfam" id="PF00703"/>
    </source>
</evidence>
<dbReference type="InterPro" id="IPR017853">
    <property type="entry name" value="GH"/>
</dbReference>
<keyword evidence="8 12" id="KW-0378">Hydrolase</keyword>
<organism evidence="17">
    <name type="scientific">Xenopsylla cheopis</name>
    <name type="common">Oriental rat flea</name>
    <name type="synonym">Pulex cheopis</name>
    <dbReference type="NCBI Taxonomy" id="163159"/>
    <lineage>
        <taxon>Eukaryota</taxon>
        <taxon>Metazoa</taxon>
        <taxon>Ecdysozoa</taxon>
        <taxon>Arthropoda</taxon>
        <taxon>Hexapoda</taxon>
        <taxon>Insecta</taxon>
        <taxon>Pterygota</taxon>
        <taxon>Neoptera</taxon>
        <taxon>Endopterygota</taxon>
        <taxon>Siphonaptera</taxon>
        <taxon>Pulicidae</taxon>
        <taxon>Xenopsyllinae</taxon>
        <taxon>Xenopsylla</taxon>
    </lineage>
</organism>
<evidence type="ECO:0000256" key="8">
    <source>
        <dbReference type="ARBA" id="ARBA00022801"/>
    </source>
</evidence>
<evidence type="ECO:0000256" key="7">
    <source>
        <dbReference type="ARBA" id="ARBA00022729"/>
    </source>
</evidence>
<keyword evidence="13" id="KW-0812">Transmembrane</keyword>
<dbReference type="PANTHER" id="PTHR10066:SF67">
    <property type="entry name" value="BETA-GLUCURONIDASE"/>
    <property type="match status" value="1"/>
</dbReference>
<dbReference type="PANTHER" id="PTHR10066">
    <property type="entry name" value="BETA-GLUCURONIDASE"/>
    <property type="match status" value="1"/>
</dbReference>
<dbReference type="GO" id="GO:0005975">
    <property type="term" value="P:carbohydrate metabolic process"/>
    <property type="evidence" value="ECO:0007669"/>
    <property type="project" value="InterPro"/>
</dbReference>
<comment type="subunit">
    <text evidence="4 12">Homotetramer.</text>
</comment>
<dbReference type="InterPro" id="IPR023230">
    <property type="entry name" value="Glyco_hydro_2_CS"/>
</dbReference>
<evidence type="ECO:0000259" key="16">
    <source>
        <dbReference type="Pfam" id="PF02837"/>
    </source>
</evidence>
<dbReference type="InterPro" id="IPR023232">
    <property type="entry name" value="Glyco_hydro_2_AS"/>
</dbReference>
<comment type="activity regulation">
    <text evidence="12">Inhibited by L-aspartic acid.</text>
</comment>
<name>A0A6M2DSI5_XENCH</name>
<evidence type="ECO:0000256" key="13">
    <source>
        <dbReference type="SAM" id="Phobius"/>
    </source>
</evidence>
<dbReference type="InterPro" id="IPR006103">
    <property type="entry name" value="Glyco_hydro_2_cat"/>
</dbReference>
<evidence type="ECO:0000256" key="2">
    <source>
        <dbReference type="ARBA" id="ARBA00004371"/>
    </source>
</evidence>
<evidence type="ECO:0000256" key="6">
    <source>
        <dbReference type="ARBA" id="ARBA00016205"/>
    </source>
</evidence>
<keyword evidence="13" id="KW-1133">Transmembrane helix</keyword>
<dbReference type="Pfam" id="PF02836">
    <property type="entry name" value="Glyco_hydro_2_C"/>
    <property type="match status" value="1"/>
</dbReference>
<keyword evidence="9" id="KW-0325">Glycoprotein</keyword>
<dbReference type="EMBL" id="GIIL01004392">
    <property type="protein sequence ID" value="NOV48118.1"/>
    <property type="molecule type" value="Transcribed_RNA"/>
</dbReference>
<dbReference type="GO" id="GO:0004566">
    <property type="term" value="F:beta-glucuronidase activity"/>
    <property type="evidence" value="ECO:0007669"/>
    <property type="project" value="UniProtKB-EC"/>
</dbReference>
<proteinExistence type="inferred from homology"/>
<dbReference type="Gene3D" id="2.60.40.10">
    <property type="entry name" value="Immunoglobulins"/>
    <property type="match status" value="1"/>
</dbReference>
<sequence length="701" mass="80508">MNIISTDNENFLRTSACRAYRACGAYWAIMNYRVVAAMVVVFVLVLGCIIGAVSFAGLSQAELLPGMLKPIESETREIRSLDGLWNFRVAASNDTLLGFKQKWYNGPLSESGPVIDMPVPSSYNDITQEKEIRDHLGFVWYDRTFYVPLRWNDPIMNDSASGTRVWLRFGSVHYSAKVYINGNLSMTHDIGHLPFEADITNLLKFGEENRVTVSCDNTLRQDTVPQGGHTQLDSDHGPTLMQTYTFDFFNYAGIHRPVLLYTTPRVYISDVTISTNISGNEGIINYKIKYSGLENTDNEVSFHIEVYDQSGTFILNATADSNLSGSISIPEAKLWWPYLMHEDPGYMYTLKIILSTQQQQNIDVYRQLVGIRTISWTETALLINNKEIYLRGFGRHEDSDLRGKGLDLALLAKDYNLIKWVGANSYRTSHYPYSEEIMDMADRVGIMIIDECPSVDTDQYNNQLLINHKMSLSELIRRDKNRPAVIMWSIANEPRTHLDASDEYFRSVVQHVKSLDASRPITLATNRGVSEDKAIQHVDIISFNHYYGWYTYPGRIDMITQEVIKIAKNWHNTFKKPVLMSEYGADTVEGLHISPDFVFSEEYQVEMMSKHFQAFDKLREEGFFIGEFIWNFADFKTAQSTTRVGGNKKGIFTRQRQPKAAAHHLRTRYHLLAEQIDKKPLEIDLFKYTIRENFSYRKNEL</sequence>
<dbReference type="SUPFAM" id="SSF49303">
    <property type="entry name" value="beta-Galactosidase/glucuronidase domain"/>
    <property type="match status" value="1"/>
</dbReference>
<dbReference type="GO" id="GO:0019391">
    <property type="term" value="P:glucuronoside catabolic process"/>
    <property type="evidence" value="ECO:0007669"/>
    <property type="project" value="TreeGrafter"/>
</dbReference>
<dbReference type="PROSITE" id="PS00608">
    <property type="entry name" value="GLYCOSYL_HYDROL_F2_2"/>
    <property type="match status" value="1"/>
</dbReference>
<dbReference type="FunFam" id="2.60.120.260:FF:000027">
    <property type="entry name" value="Beta-glucuronidase"/>
    <property type="match status" value="1"/>
</dbReference>
<dbReference type="InterPro" id="IPR013783">
    <property type="entry name" value="Ig-like_fold"/>
</dbReference>
<keyword evidence="13" id="KW-0472">Membrane</keyword>
<evidence type="ECO:0000259" key="15">
    <source>
        <dbReference type="Pfam" id="PF02836"/>
    </source>
</evidence>
<dbReference type="EC" id="3.2.1.31" evidence="5 12"/>
<dbReference type="AlphaFoldDB" id="A0A6M2DSI5"/>
<dbReference type="InterPro" id="IPR006104">
    <property type="entry name" value="Glyco_hydro_2_N"/>
</dbReference>
<evidence type="ECO:0000256" key="10">
    <source>
        <dbReference type="ARBA" id="ARBA00023228"/>
    </source>
</evidence>
<comment type="similarity">
    <text evidence="3 12">Belongs to the glycosyl hydrolase 2 family.</text>
</comment>
<evidence type="ECO:0000256" key="9">
    <source>
        <dbReference type="ARBA" id="ARBA00023180"/>
    </source>
</evidence>
<accession>A0A6M2DSI5</accession>
<dbReference type="FunFam" id="2.60.40.10:FF:000628">
    <property type="entry name" value="Beta-glucuronidase"/>
    <property type="match status" value="1"/>
</dbReference>
<dbReference type="Pfam" id="PF00703">
    <property type="entry name" value="Glyco_hydro_2"/>
    <property type="match status" value="1"/>
</dbReference>
<dbReference type="GO" id="GO:0030246">
    <property type="term" value="F:carbohydrate binding"/>
    <property type="evidence" value="ECO:0007669"/>
    <property type="project" value="TreeGrafter"/>
</dbReference>
<evidence type="ECO:0000256" key="3">
    <source>
        <dbReference type="ARBA" id="ARBA00007401"/>
    </source>
</evidence>
<dbReference type="Pfam" id="PF02837">
    <property type="entry name" value="Glyco_hydro_2_N"/>
    <property type="match status" value="1"/>
</dbReference>
<feature type="domain" description="Glycosyl hydrolases family 2 sugar binding" evidence="16">
    <location>
        <begin position="78"/>
        <end position="264"/>
    </location>
</feature>
<keyword evidence="7" id="KW-0732">Signal</keyword>
<dbReference type="Gene3D" id="2.60.120.260">
    <property type="entry name" value="Galactose-binding domain-like"/>
    <property type="match status" value="1"/>
</dbReference>
<reference evidence="17" key="1">
    <citation type="submission" date="2020-03" db="EMBL/GenBank/DDBJ databases">
        <title>Transcriptomic Profiling of the Digestive Tract of the Rat Flea, Xenopsylla cheopis, Following Blood Feeding and Infection with Yersinia pestis.</title>
        <authorList>
            <person name="Bland D.M."/>
            <person name="Martens C.A."/>
            <person name="Virtaneva K."/>
            <person name="Kanakabandi K."/>
            <person name="Long D."/>
            <person name="Rosenke R."/>
            <person name="Saturday G.A."/>
            <person name="Hoyt F.H."/>
            <person name="Bruno D.P."/>
            <person name="Ribeiro J.M.C."/>
            <person name="Hinnebusch J."/>
        </authorList>
    </citation>
    <scope>NUCLEOTIDE SEQUENCE</scope>
</reference>
<keyword evidence="11 12" id="KW-0326">Glycosidase</keyword>
<comment type="catalytic activity">
    <reaction evidence="12">
        <text>a beta-D-glucuronoside + H2O = D-glucuronate + an alcohol</text>
        <dbReference type="Rhea" id="RHEA:17633"/>
        <dbReference type="ChEBI" id="CHEBI:15377"/>
        <dbReference type="ChEBI" id="CHEBI:30879"/>
        <dbReference type="ChEBI" id="CHEBI:58720"/>
        <dbReference type="ChEBI" id="CHEBI:83411"/>
        <dbReference type="EC" id="3.2.1.31"/>
    </reaction>
</comment>
<evidence type="ECO:0000313" key="17">
    <source>
        <dbReference type="EMBL" id="NOV48118.1"/>
    </source>
</evidence>
<comment type="subcellular location">
    <subcellularLocation>
        <location evidence="2">Lysosome</location>
    </subcellularLocation>
</comment>
<dbReference type="PRINTS" id="PR00132">
    <property type="entry name" value="GLHYDRLASE2"/>
</dbReference>
<dbReference type="InterPro" id="IPR006102">
    <property type="entry name" value="Ig-like_GH2"/>
</dbReference>